<sequence>MEFLVCFFEEQRKLSMKIFLHFVHFIQGKIASYEASLVVFECVSERDNFSVDSSRIEEPMRRQFDVLMLHAVDFSRQRNSVKTEM</sequence>
<dbReference type="AlphaFoldDB" id="A0A0V1B6M9"/>
<organism evidence="2 3">
    <name type="scientific">Trichinella spiralis</name>
    <name type="common">Trichina worm</name>
    <dbReference type="NCBI Taxonomy" id="6334"/>
    <lineage>
        <taxon>Eukaryota</taxon>
        <taxon>Metazoa</taxon>
        <taxon>Ecdysozoa</taxon>
        <taxon>Nematoda</taxon>
        <taxon>Enoplea</taxon>
        <taxon>Dorylaimia</taxon>
        <taxon>Trichinellida</taxon>
        <taxon>Trichinellidae</taxon>
        <taxon>Trichinella</taxon>
    </lineage>
</organism>
<dbReference type="EMBL" id="JYDH01000095">
    <property type="protein sequence ID" value="KRY32617.1"/>
    <property type="molecule type" value="Genomic_DNA"/>
</dbReference>
<proteinExistence type="predicted"/>
<dbReference type="EMBL" id="JYDH01000095">
    <property type="protein sequence ID" value="KRY32633.1"/>
    <property type="molecule type" value="Genomic_DNA"/>
</dbReference>
<dbReference type="Proteomes" id="UP000054776">
    <property type="component" value="Unassembled WGS sequence"/>
</dbReference>
<comment type="caution">
    <text evidence="2">The sequence shown here is derived from an EMBL/GenBank/DDBJ whole genome shotgun (WGS) entry which is preliminary data.</text>
</comment>
<name>A0A0V1B6M9_TRISP</name>
<evidence type="ECO:0000313" key="3">
    <source>
        <dbReference type="Proteomes" id="UP000054776"/>
    </source>
</evidence>
<gene>
    <name evidence="2" type="ORF">T01_4684</name>
    <name evidence="1" type="ORF">T01_9586</name>
</gene>
<evidence type="ECO:0000313" key="2">
    <source>
        <dbReference type="EMBL" id="KRY32633.1"/>
    </source>
</evidence>
<evidence type="ECO:0000313" key="1">
    <source>
        <dbReference type="EMBL" id="KRY32617.1"/>
    </source>
</evidence>
<protein>
    <submittedName>
        <fullName evidence="2">Uncharacterized protein</fullName>
    </submittedName>
</protein>
<dbReference type="InParanoid" id="A0A0V1B6M9"/>
<keyword evidence="3" id="KW-1185">Reference proteome</keyword>
<reference evidence="2 3" key="1">
    <citation type="submission" date="2015-01" db="EMBL/GenBank/DDBJ databases">
        <title>Evolution of Trichinella species and genotypes.</title>
        <authorList>
            <person name="Korhonen P.K."/>
            <person name="Edoardo P."/>
            <person name="Giuseppe L.R."/>
            <person name="Gasser R.B."/>
        </authorList>
    </citation>
    <scope>NUCLEOTIDE SEQUENCE [LARGE SCALE GENOMIC DNA]</scope>
    <source>
        <strain evidence="2">ISS3</strain>
    </source>
</reference>
<dbReference type="OrthoDB" id="5936836at2759"/>
<accession>A0A0V1B6M9</accession>